<evidence type="ECO:0000256" key="1">
    <source>
        <dbReference type="SAM" id="MobiDB-lite"/>
    </source>
</evidence>
<dbReference type="AlphaFoldDB" id="A0AA88US47"/>
<dbReference type="Proteomes" id="UP001187471">
    <property type="component" value="Unassembled WGS sequence"/>
</dbReference>
<keyword evidence="3" id="KW-1185">Reference proteome</keyword>
<feature type="region of interest" description="Disordered" evidence="1">
    <location>
        <begin position="124"/>
        <end position="146"/>
    </location>
</feature>
<gene>
    <name evidence="2" type="ORF">RJ640_002943</name>
</gene>
<organism evidence="2 3">
    <name type="scientific">Escallonia rubra</name>
    <dbReference type="NCBI Taxonomy" id="112253"/>
    <lineage>
        <taxon>Eukaryota</taxon>
        <taxon>Viridiplantae</taxon>
        <taxon>Streptophyta</taxon>
        <taxon>Embryophyta</taxon>
        <taxon>Tracheophyta</taxon>
        <taxon>Spermatophyta</taxon>
        <taxon>Magnoliopsida</taxon>
        <taxon>eudicotyledons</taxon>
        <taxon>Gunneridae</taxon>
        <taxon>Pentapetalae</taxon>
        <taxon>asterids</taxon>
        <taxon>campanulids</taxon>
        <taxon>Escalloniales</taxon>
        <taxon>Escalloniaceae</taxon>
        <taxon>Escallonia</taxon>
    </lineage>
</organism>
<dbReference type="EMBL" id="JAVXUO010001130">
    <property type="protein sequence ID" value="KAK2985712.1"/>
    <property type="molecule type" value="Genomic_DNA"/>
</dbReference>
<proteinExistence type="predicted"/>
<evidence type="ECO:0000313" key="2">
    <source>
        <dbReference type="EMBL" id="KAK2985712.1"/>
    </source>
</evidence>
<feature type="compositionally biased region" description="Basic and acidic residues" evidence="1">
    <location>
        <begin position="124"/>
        <end position="133"/>
    </location>
</feature>
<reference evidence="2" key="1">
    <citation type="submission" date="2022-12" db="EMBL/GenBank/DDBJ databases">
        <title>Draft genome assemblies for two species of Escallonia (Escalloniales).</title>
        <authorList>
            <person name="Chanderbali A."/>
            <person name="Dervinis C."/>
            <person name="Anghel I."/>
            <person name="Soltis D."/>
            <person name="Soltis P."/>
            <person name="Zapata F."/>
        </authorList>
    </citation>
    <scope>NUCLEOTIDE SEQUENCE</scope>
    <source>
        <strain evidence="2">UCBG92.1500</strain>
        <tissue evidence="2">Leaf</tissue>
    </source>
</reference>
<sequence>MVEEAIKEEDSSDEDVIGYKTVTIPIRRSMSSRVETIHEMTTILINDTVKKRLKEKGLIGDELEKDLRLGDRSRPLNDGPSDRVDPVLLLLLRVGDIVHGVALGGDLKGKRLVDGVLGAFDDEALGHRNDPARSRAPRGAGGVLEP</sequence>
<name>A0AA88US47_9ASTE</name>
<comment type="caution">
    <text evidence="2">The sequence shown here is derived from an EMBL/GenBank/DDBJ whole genome shotgun (WGS) entry which is preliminary data.</text>
</comment>
<protein>
    <submittedName>
        <fullName evidence="2">Uncharacterized protein</fullName>
    </submittedName>
</protein>
<accession>A0AA88US47</accession>
<evidence type="ECO:0000313" key="3">
    <source>
        <dbReference type="Proteomes" id="UP001187471"/>
    </source>
</evidence>